<gene>
    <name evidence="2" type="ORF">Q4527_18310</name>
</gene>
<keyword evidence="1" id="KW-0812">Transmembrane</keyword>
<dbReference type="InterPro" id="IPR010718">
    <property type="entry name" value="DUF1294"/>
</dbReference>
<evidence type="ECO:0000313" key="3">
    <source>
        <dbReference type="Proteomes" id="UP001170717"/>
    </source>
</evidence>
<feature type="transmembrane region" description="Helical" evidence="1">
    <location>
        <begin position="96"/>
        <end position="113"/>
    </location>
</feature>
<dbReference type="EMBL" id="JAUOQI010000018">
    <property type="protein sequence ID" value="MDO6579357.1"/>
    <property type="molecule type" value="Genomic_DNA"/>
</dbReference>
<evidence type="ECO:0000313" key="2">
    <source>
        <dbReference type="EMBL" id="MDO6579357.1"/>
    </source>
</evidence>
<keyword evidence="1" id="KW-1133">Transmembrane helix</keyword>
<sequence>MAVSKFGVLITLTFCTALLAAAFLNLLPVEVVYLYITISTITFAMYAFDKSAARKGKWRIPETRLHLLSLLGGWPGAYLAQRRLRHKSAKVSFKRVYWATVALNSFAFIWLFSEQGQYFINAILA</sequence>
<dbReference type="Pfam" id="PF06961">
    <property type="entry name" value="DUF1294"/>
    <property type="match status" value="1"/>
</dbReference>
<feature type="transmembrane region" description="Helical" evidence="1">
    <location>
        <begin position="32"/>
        <end position="49"/>
    </location>
</feature>
<dbReference type="RefSeq" id="WP_303538987.1">
    <property type="nucleotide sequence ID" value="NZ_JAUOQI010000018.1"/>
</dbReference>
<dbReference type="AlphaFoldDB" id="A0AAW7Z6Z4"/>
<accession>A0AAW7Z6Z4</accession>
<evidence type="ECO:0000256" key="1">
    <source>
        <dbReference type="SAM" id="Phobius"/>
    </source>
</evidence>
<name>A0AAW7Z6Z4_9ALTE</name>
<protein>
    <submittedName>
        <fullName evidence="2">DUF1294 domain-containing protein</fullName>
    </submittedName>
</protein>
<keyword evidence="1" id="KW-0472">Membrane</keyword>
<proteinExistence type="predicted"/>
<reference evidence="2" key="1">
    <citation type="submission" date="2023-07" db="EMBL/GenBank/DDBJ databases">
        <title>Genome content predicts the carbon catabolic preferences of heterotrophic bacteria.</title>
        <authorList>
            <person name="Gralka M."/>
        </authorList>
    </citation>
    <scope>NUCLEOTIDE SEQUENCE</scope>
    <source>
        <strain evidence="2">F2M12</strain>
    </source>
</reference>
<dbReference type="Proteomes" id="UP001170717">
    <property type="component" value="Unassembled WGS sequence"/>
</dbReference>
<organism evidence="2 3">
    <name type="scientific">Alteromonas stellipolaris</name>
    <dbReference type="NCBI Taxonomy" id="233316"/>
    <lineage>
        <taxon>Bacteria</taxon>
        <taxon>Pseudomonadati</taxon>
        <taxon>Pseudomonadota</taxon>
        <taxon>Gammaproteobacteria</taxon>
        <taxon>Alteromonadales</taxon>
        <taxon>Alteromonadaceae</taxon>
        <taxon>Alteromonas/Salinimonas group</taxon>
        <taxon>Alteromonas</taxon>
    </lineage>
</organism>
<comment type="caution">
    <text evidence="2">The sequence shown here is derived from an EMBL/GenBank/DDBJ whole genome shotgun (WGS) entry which is preliminary data.</text>
</comment>